<dbReference type="GO" id="GO:0030134">
    <property type="term" value="C:COPII-coated ER to Golgi transport vesicle"/>
    <property type="evidence" value="ECO:0007669"/>
    <property type="project" value="TreeGrafter"/>
</dbReference>
<keyword evidence="2 7" id="KW-0812">Transmembrane</keyword>
<dbReference type="GO" id="GO:0005789">
    <property type="term" value="C:endoplasmic reticulum membrane"/>
    <property type="evidence" value="ECO:0007669"/>
    <property type="project" value="TreeGrafter"/>
</dbReference>
<feature type="signal peptide" evidence="8">
    <location>
        <begin position="1"/>
        <end position="16"/>
    </location>
</feature>
<feature type="region of interest" description="Disordered" evidence="6">
    <location>
        <begin position="294"/>
        <end position="313"/>
    </location>
</feature>
<evidence type="ECO:0000256" key="2">
    <source>
        <dbReference type="ARBA" id="ARBA00022692"/>
    </source>
</evidence>
<dbReference type="PANTHER" id="PTHR12223">
    <property type="entry name" value="VESICULAR MANNOSE-BINDING LECTIN"/>
    <property type="match status" value="1"/>
</dbReference>
<feature type="region of interest" description="Disordered" evidence="6">
    <location>
        <begin position="234"/>
        <end position="255"/>
    </location>
</feature>
<dbReference type="CDD" id="cd06903">
    <property type="entry name" value="lectin_EMP46_EMP47"/>
    <property type="match status" value="1"/>
</dbReference>
<dbReference type="EMBL" id="CP055900">
    <property type="protein sequence ID" value="QKX57892.1"/>
    <property type="molecule type" value="Genomic_DNA"/>
</dbReference>
<proteinExistence type="predicted"/>
<dbReference type="PANTHER" id="PTHR12223:SF28">
    <property type="entry name" value="LECTIN, MANNOSE BINDING 1 LIKE"/>
    <property type="match status" value="1"/>
</dbReference>
<feature type="chain" id="PRO_5028899949" description="L-type lectin-like domain-containing protein" evidence="8">
    <location>
        <begin position="17"/>
        <end position="404"/>
    </location>
</feature>
<dbReference type="InterPro" id="IPR005052">
    <property type="entry name" value="Lectin_leg"/>
</dbReference>
<evidence type="ECO:0000256" key="6">
    <source>
        <dbReference type="SAM" id="MobiDB-lite"/>
    </source>
</evidence>
<evidence type="ECO:0000256" key="7">
    <source>
        <dbReference type="SAM" id="Phobius"/>
    </source>
</evidence>
<feature type="domain" description="L-type lectin-like" evidence="9">
    <location>
        <begin position="17"/>
        <end position="233"/>
    </location>
</feature>
<comment type="subcellular location">
    <subcellularLocation>
        <location evidence="1">Membrane</location>
        <topology evidence="1">Single-pass type I membrane protein</topology>
    </subcellularLocation>
</comment>
<evidence type="ECO:0000313" key="11">
    <source>
        <dbReference type="Proteomes" id="UP000509510"/>
    </source>
</evidence>
<dbReference type="InterPro" id="IPR013320">
    <property type="entry name" value="ConA-like_dom_sf"/>
</dbReference>
<dbReference type="GeneID" id="55992510"/>
<reference evidence="11" key="1">
    <citation type="submission" date="2020-06" db="EMBL/GenBank/DDBJ databases">
        <title>A chromosome-scale genome assembly of Talaromyces rugulosus W13939.</title>
        <authorList>
            <person name="Wang B."/>
            <person name="Guo L."/>
            <person name="Ye K."/>
            <person name="Wang L."/>
        </authorList>
    </citation>
    <scope>NUCLEOTIDE SEQUENCE [LARGE SCALE GENOMIC DNA]</scope>
    <source>
        <strain evidence="11">W13939</strain>
    </source>
</reference>
<dbReference type="InterPro" id="IPR051136">
    <property type="entry name" value="Intracellular_Lectin-GPT"/>
</dbReference>
<dbReference type="RefSeq" id="XP_035344070.1">
    <property type="nucleotide sequence ID" value="XM_035488177.1"/>
</dbReference>
<dbReference type="GO" id="GO:0005793">
    <property type="term" value="C:endoplasmic reticulum-Golgi intermediate compartment"/>
    <property type="evidence" value="ECO:0007669"/>
    <property type="project" value="TreeGrafter"/>
</dbReference>
<evidence type="ECO:0000256" key="1">
    <source>
        <dbReference type="ARBA" id="ARBA00004479"/>
    </source>
</evidence>
<dbReference type="Gene3D" id="2.60.120.200">
    <property type="match status" value="1"/>
</dbReference>
<evidence type="ECO:0000256" key="5">
    <source>
        <dbReference type="ARBA" id="ARBA00023136"/>
    </source>
</evidence>
<feature type="compositionally biased region" description="Low complexity" evidence="6">
    <location>
        <begin position="299"/>
        <end position="310"/>
    </location>
</feature>
<dbReference type="KEGG" id="trg:TRUGW13939_05012"/>
<sequence length="404" mass="43969">MKLSASLAFCLTAVSAQSVIESVSFGYGNKISESAGSIPGWTVKGEAHQPQILSNKVILTPPDPGHTRGSLWAENALSESSWNAEFQFRASGPERGSGNLQVWYVKDGESSIGSSSIYTVGKFDGFVLTIDTHGGRGGSIRGFLNDGSITYNQHANVDSLAFGHCDYPYRNLGRPSIVEIKHSGAIFEVIVDQKLCFQTTKVGLPSGYKFGVTAATPDTPDSFEVFKFAVTPGPQAVTPPSGQSQQQQQQVPIQRREQAINPGALNDINSRLAQLGQEISQLSQKSEARHQELLNKAASGSSSPPSSSGPDLSQLTDRLQRIENALSQLQRDVDGRDYRKQFMQLHKAIETSHISLTEALLGMISSATPRMGLFICVVIIFQLILAGTYIFYKRRRNGMPKKFL</sequence>
<keyword evidence="11" id="KW-1185">Reference proteome</keyword>
<dbReference type="GO" id="GO:0006888">
    <property type="term" value="P:endoplasmic reticulum to Golgi vesicle-mediated transport"/>
    <property type="evidence" value="ECO:0007669"/>
    <property type="project" value="TreeGrafter"/>
</dbReference>
<protein>
    <recommendedName>
        <fullName evidence="9">L-type lectin-like domain-containing protein</fullName>
    </recommendedName>
</protein>
<dbReference type="GO" id="GO:0000139">
    <property type="term" value="C:Golgi membrane"/>
    <property type="evidence" value="ECO:0007669"/>
    <property type="project" value="TreeGrafter"/>
</dbReference>
<accession>A0A7H8QUY9</accession>
<evidence type="ECO:0000313" key="10">
    <source>
        <dbReference type="EMBL" id="QKX57892.1"/>
    </source>
</evidence>
<evidence type="ECO:0000256" key="3">
    <source>
        <dbReference type="ARBA" id="ARBA00022729"/>
    </source>
</evidence>
<evidence type="ECO:0000259" key="9">
    <source>
        <dbReference type="PROSITE" id="PS51328"/>
    </source>
</evidence>
<dbReference type="PROSITE" id="PS51328">
    <property type="entry name" value="L_LECTIN_LIKE"/>
    <property type="match status" value="1"/>
</dbReference>
<evidence type="ECO:0000256" key="8">
    <source>
        <dbReference type="SAM" id="SignalP"/>
    </source>
</evidence>
<dbReference type="Proteomes" id="UP000509510">
    <property type="component" value="Chromosome III"/>
</dbReference>
<gene>
    <name evidence="10" type="ORF">TRUGW13939_05012</name>
</gene>
<keyword evidence="3 8" id="KW-0732">Signal</keyword>
<organism evidence="10 11">
    <name type="scientific">Talaromyces rugulosus</name>
    <name type="common">Penicillium rugulosum</name>
    <dbReference type="NCBI Taxonomy" id="121627"/>
    <lineage>
        <taxon>Eukaryota</taxon>
        <taxon>Fungi</taxon>
        <taxon>Dikarya</taxon>
        <taxon>Ascomycota</taxon>
        <taxon>Pezizomycotina</taxon>
        <taxon>Eurotiomycetes</taxon>
        <taxon>Eurotiomycetidae</taxon>
        <taxon>Eurotiales</taxon>
        <taxon>Trichocomaceae</taxon>
        <taxon>Talaromyces</taxon>
        <taxon>Talaromyces sect. Islandici</taxon>
    </lineage>
</organism>
<feature type="transmembrane region" description="Helical" evidence="7">
    <location>
        <begin position="371"/>
        <end position="392"/>
    </location>
</feature>
<dbReference type="AlphaFoldDB" id="A0A7H8QUY9"/>
<dbReference type="Pfam" id="PF03388">
    <property type="entry name" value="Lectin_leg-like"/>
    <property type="match status" value="1"/>
</dbReference>
<keyword evidence="5 7" id="KW-0472">Membrane</keyword>
<dbReference type="SUPFAM" id="SSF49899">
    <property type="entry name" value="Concanavalin A-like lectins/glucanases"/>
    <property type="match status" value="1"/>
</dbReference>
<name>A0A7H8QUY9_TALRU</name>
<evidence type="ECO:0000256" key="4">
    <source>
        <dbReference type="ARBA" id="ARBA00022989"/>
    </source>
</evidence>
<dbReference type="InterPro" id="IPR035661">
    <property type="entry name" value="EMP46/EMP47_N"/>
</dbReference>
<dbReference type="GO" id="GO:0005537">
    <property type="term" value="F:D-mannose binding"/>
    <property type="evidence" value="ECO:0007669"/>
    <property type="project" value="TreeGrafter"/>
</dbReference>
<keyword evidence="4 7" id="KW-1133">Transmembrane helix</keyword>
<dbReference type="OrthoDB" id="10265193at2759"/>